<dbReference type="SUPFAM" id="SSF55811">
    <property type="entry name" value="Nudix"/>
    <property type="match status" value="1"/>
</dbReference>
<gene>
    <name evidence="7" type="ORF">JOF39_000051</name>
</gene>
<evidence type="ECO:0000313" key="7">
    <source>
        <dbReference type="EMBL" id="MBP2396970.1"/>
    </source>
</evidence>
<dbReference type="Gene3D" id="3.90.79.10">
    <property type="entry name" value="Nucleoside Triphosphate Pyrophosphohydrolase"/>
    <property type="match status" value="1"/>
</dbReference>
<comment type="cofactor">
    <cofactor evidence="1">
        <name>Mn(2+)</name>
        <dbReference type="ChEBI" id="CHEBI:29035"/>
    </cofactor>
</comment>
<name>A0ABS4XKE7_GLUPR</name>
<evidence type="ECO:0000256" key="5">
    <source>
        <dbReference type="ARBA" id="ARBA00022842"/>
    </source>
</evidence>
<evidence type="ECO:0000256" key="1">
    <source>
        <dbReference type="ARBA" id="ARBA00001936"/>
    </source>
</evidence>
<evidence type="ECO:0000256" key="6">
    <source>
        <dbReference type="ARBA" id="ARBA00023211"/>
    </source>
</evidence>
<keyword evidence="4" id="KW-0378">Hydrolase</keyword>
<sequence>MSSQRRDAVARSRRAFPSGPRHGVVRRLFDVPLHEVSAAENWFAFGTRTPRAARKASSVTLVRDTSQGVETYLTYRPGGSPLGNVAFPGGSHEASDRAAYQWFGPSLSQWSKRMDVLDQQLVQAHVVCAIRELFEETGILLAGTDEQSVIEMTDPEEWMTARESIAGQDLGFDEFLRRRGLGLRTDLLRPVAHWLSPNFAFRRFDTWYFAATVPLRQEPTLLRGKGKWGRWCVASQVIAKRNSSALGDMVGQPNTVDMNLSQITYPAVEIMLERMTDANGVVAYLSRVRSFDLQHPDLLVRDGTYYLEVIGTQKADSASSWQATAGH</sequence>
<evidence type="ECO:0000256" key="4">
    <source>
        <dbReference type="ARBA" id="ARBA00022801"/>
    </source>
</evidence>
<organism evidence="7 8">
    <name type="scientific">Glutamicibacter protophormiae</name>
    <name type="common">Brevibacterium protophormiae</name>
    <dbReference type="NCBI Taxonomy" id="37930"/>
    <lineage>
        <taxon>Bacteria</taxon>
        <taxon>Bacillati</taxon>
        <taxon>Actinomycetota</taxon>
        <taxon>Actinomycetes</taxon>
        <taxon>Micrococcales</taxon>
        <taxon>Micrococcaceae</taxon>
        <taxon>Glutamicibacter</taxon>
    </lineage>
</organism>
<evidence type="ECO:0000256" key="3">
    <source>
        <dbReference type="ARBA" id="ARBA00022723"/>
    </source>
</evidence>
<comment type="caution">
    <text evidence="7">The sequence shown here is derived from an EMBL/GenBank/DDBJ whole genome shotgun (WGS) entry which is preliminary data.</text>
</comment>
<keyword evidence="5" id="KW-0460">Magnesium</keyword>
<evidence type="ECO:0000313" key="8">
    <source>
        <dbReference type="Proteomes" id="UP001195422"/>
    </source>
</evidence>
<dbReference type="InterPro" id="IPR015797">
    <property type="entry name" value="NUDIX_hydrolase-like_dom_sf"/>
</dbReference>
<keyword evidence="8" id="KW-1185">Reference proteome</keyword>
<reference evidence="7 8" key="1">
    <citation type="submission" date="2021-03" db="EMBL/GenBank/DDBJ databases">
        <title>Sequencing the genomes of 1000 actinobacteria strains.</title>
        <authorList>
            <person name="Klenk H.-P."/>
        </authorList>
    </citation>
    <scope>NUCLEOTIDE SEQUENCE [LARGE SCALE GENOMIC DNA]</scope>
    <source>
        <strain evidence="7 8">DSM 20168</strain>
    </source>
</reference>
<comment type="cofactor">
    <cofactor evidence="2">
        <name>Mg(2+)</name>
        <dbReference type="ChEBI" id="CHEBI:18420"/>
    </cofactor>
</comment>
<dbReference type="Proteomes" id="UP001195422">
    <property type="component" value="Unassembled WGS sequence"/>
</dbReference>
<proteinExistence type="predicted"/>
<protein>
    <submittedName>
        <fullName evidence="7">8-oxo-dGTP pyrophosphatase MutT (NUDIX family)</fullName>
    </submittedName>
</protein>
<dbReference type="PANTHER" id="PTHR12318">
    <property type="entry name" value="TESTOSTERONE-REGULATED PROTEIN RP2"/>
    <property type="match status" value="1"/>
</dbReference>
<dbReference type="PANTHER" id="PTHR12318:SF0">
    <property type="entry name" value="ACYL-COENZYME A DIPHOSPHATASE NUDT19"/>
    <property type="match status" value="1"/>
</dbReference>
<evidence type="ECO:0000256" key="2">
    <source>
        <dbReference type="ARBA" id="ARBA00001946"/>
    </source>
</evidence>
<accession>A0ABS4XKE7</accession>
<dbReference type="EMBL" id="JAGIOJ010000001">
    <property type="protein sequence ID" value="MBP2396970.1"/>
    <property type="molecule type" value="Genomic_DNA"/>
</dbReference>
<dbReference type="InterPro" id="IPR039121">
    <property type="entry name" value="NUDT19"/>
</dbReference>
<keyword evidence="3" id="KW-0479">Metal-binding</keyword>
<keyword evidence="6" id="KW-0464">Manganese</keyword>